<dbReference type="Pfam" id="PF23019">
    <property type="entry name" value="DUF7033"/>
    <property type="match status" value="1"/>
</dbReference>
<dbReference type="RefSeq" id="WP_222581391.1">
    <property type="nucleotide sequence ID" value="NZ_JAHVHU010000018.1"/>
</dbReference>
<comment type="caution">
    <text evidence="2">The sequence shown here is derived from an EMBL/GenBank/DDBJ whole genome shotgun (WGS) entry which is preliminary data.</text>
</comment>
<organism evidence="2 3">
    <name type="scientific">Membranihabitans marinus</name>
    <dbReference type="NCBI Taxonomy" id="1227546"/>
    <lineage>
        <taxon>Bacteria</taxon>
        <taxon>Pseudomonadati</taxon>
        <taxon>Bacteroidota</taxon>
        <taxon>Saprospiria</taxon>
        <taxon>Saprospirales</taxon>
        <taxon>Saprospiraceae</taxon>
        <taxon>Membranihabitans</taxon>
    </lineage>
</organism>
<feature type="domain" description="DUF7033" evidence="1">
    <location>
        <begin position="89"/>
        <end position="167"/>
    </location>
</feature>
<protein>
    <recommendedName>
        <fullName evidence="1">DUF7033 domain-containing protein</fullName>
    </recommendedName>
</protein>
<proteinExistence type="predicted"/>
<reference evidence="2" key="1">
    <citation type="submission" date="2021-06" db="EMBL/GenBank/DDBJ databases">
        <title>44 bacteria genomes isolated from Dapeng, Shenzhen.</title>
        <authorList>
            <person name="Zheng W."/>
            <person name="Yu S."/>
            <person name="Huang Y."/>
        </authorList>
    </citation>
    <scope>NUCLEOTIDE SEQUENCE</scope>
    <source>
        <strain evidence="2">DP5N28-2</strain>
    </source>
</reference>
<dbReference type="Proteomes" id="UP000753961">
    <property type="component" value="Unassembled WGS sequence"/>
</dbReference>
<evidence type="ECO:0000313" key="2">
    <source>
        <dbReference type="EMBL" id="MBY5959854.1"/>
    </source>
</evidence>
<dbReference type="AlphaFoldDB" id="A0A953HRD0"/>
<keyword evidence="3" id="KW-1185">Reference proteome</keyword>
<dbReference type="InterPro" id="IPR054297">
    <property type="entry name" value="DUF7033"/>
</dbReference>
<name>A0A953HRD0_9BACT</name>
<dbReference type="EMBL" id="JAHVHU010000018">
    <property type="protein sequence ID" value="MBY5959854.1"/>
    <property type="molecule type" value="Genomic_DNA"/>
</dbReference>
<evidence type="ECO:0000259" key="1">
    <source>
        <dbReference type="Pfam" id="PF23019"/>
    </source>
</evidence>
<evidence type="ECO:0000313" key="3">
    <source>
        <dbReference type="Proteomes" id="UP000753961"/>
    </source>
</evidence>
<sequence>MDPRKSAKILGYNLPEHRKNIAHYMWTIFTESTQLTTQDLREFPFIIDRDGPFPISKSFDDILHGSVNNIVDRYRLPEGLDEFRNEEPIACAFYLMNSLHESLLPEYKWDKYQRYPYQESIQYANDLMEVNYVQEIFDHQYQKICGKSPPRMNSRIMWSHDIDYLYSAWKSDLITAYRTRQRTRIPSLLYKALTRPHRWNNIEQILQLEKQVGIHSLFFWITEHGKAATTNDHYIDHADYSFQNKNVRRLWNKIVQAGSENGLHKSAFNSSFRDEMNKLPDQVTINRNHFLKLNVTKHYKALESSGLRYDASLGFPEHHGFRNSFGRPFHPYNIPKNRPYSFIEIPLHLMDTTFLTYYGWDKCEMMTRMKEFINQHKYACTLSILLHNSHFDFHDTAEVEHWHQFFYSQRSMHSVLPTQIGSESRPFN</sequence>
<accession>A0A953HRD0</accession>
<gene>
    <name evidence="2" type="ORF">KUV50_16995</name>
</gene>